<evidence type="ECO:0000313" key="2">
    <source>
        <dbReference type="Proteomes" id="UP001141806"/>
    </source>
</evidence>
<reference evidence="1" key="1">
    <citation type="journal article" date="2023" name="Plant J.">
        <title>The genome of the king protea, Protea cynaroides.</title>
        <authorList>
            <person name="Chang J."/>
            <person name="Duong T.A."/>
            <person name="Schoeman C."/>
            <person name="Ma X."/>
            <person name="Roodt D."/>
            <person name="Barker N."/>
            <person name="Li Z."/>
            <person name="Van de Peer Y."/>
            <person name="Mizrachi E."/>
        </authorList>
    </citation>
    <scope>NUCLEOTIDE SEQUENCE</scope>
    <source>
        <tissue evidence="1">Young leaves</tissue>
    </source>
</reference>
<dbReference type="Proteomes" id="UP001141806">
    <property type="component" value="Unassembled WGS sequence"/>
</dbReference>
<organism evidence="1 2">
    <name type="scientific">Protea cynaroides</name>
    <dbReference type="NCBI Taxonomy" id="273540"/>
    <lineage>
        <taxon>Eukaryota</taxon>
        <taxon>Viridiplantae</taxon>
        <taxon>Streptophyta</taxon>
        <taxon>Embryophyta</taxon>
        <taxon>Tracheophyta</taxon>
        <taxon>Spermatophyta</taxon>
        <taxon>Magnoliopsida</taxon>
        <taxon>Proteales</taxon>
        <taxon>Proteaceae</taxon>
        <taxon>Protea</taxon>
    </lineage>
</organism>
<protein>
    <submittedName>
        <fullName evidence="1">Uncharacterized protein</fullName>
    </submittedName>
</protein>
<proteinExistence type="predicted"/>
<name>A0A9Q0R105_9MAGN</name>
<sequence length="341" mass="38234">MQIDPKSGSSLTNSWVQSRPDHCACASLNSQVHQRGVDADPVPPHPFFPQTFSTSQAWGEHQITHQIEKCSNPGFEHSSAPMFNSRYPYRTPTDESQHVFGYESGHSTPIQLFGTMIGRDGSTKRSSNPQFIQHSAPPKFNPSYSYRSATEFQHKYGYGYGVGRGSLPLAPSQPPDSMRQCFKGPLDQRVRLRSNHWDHQLRSMTDPSFYGTFLAGSPALAIGPSGPEQYEHRPVFRNNIVMQGRDGLVPERAFFGRQMLERDNHYCHPFHPLEEGTVRSSPPHELNLIRGLEPKLGIGDDKPSILSSDASKLDPNMRCLSRENNGNGEFNSKSLDLTLRL</sequence>
<accession>A0A9Q0R105</accession>
<keyword evidence="2" id="KW-1185">Reference proteome</keyword>
<gene>
    <name evidence="1" type="ORF">NE237_009812</name>
</gene>
<evidence type="ECO:0000313" key="1">
    <source>
        <dbReference type="EMBL" id="KAJ4979032.1"/>
    </source>
</evidence>
<dbReference type="EMBL" id="JAMYWD010000002">
    <property type="protein sequence ID" value="KAJ4979032.1"/>
    <property type="molecule type" value="Genomic_DNA"/>
</dbReference>
<dbReference type="AlphaFoldDB" id="A0A9Q0R105"/>
<comment type="caution">
    <text evidence="1">The sequence shown here is derived from an EMBL/GenBank/DDBJ whole genome shotgun (WGS) entry which is preliminary data.</text>
</comment>